<name>A0A671Y296_SPAAU</name>
<gene>
    <name evidence="8" type="primary">LOC115566894</name>
</gene>
<dbReference type="PANTHER" id="PTHR24106">
    <property type="entry name" value="NACHT, LRR AND CARD DOMAINS-CONTAINING"/>
    <property type="match status" value="1"/>
</dbReference>
<keyword evidence="5" id="KW-0547">Nucleotide-binding</keyword>
<evidence type="ECO:0000313" key="9">
    <source>
        <dbReference type="Proteomes" id="UP000472265"/>
    </source>
</evidence>
<dbReference type="RefSeq" id="XP_030248809.1">
    <property type="nucleotide sequence ID" value="XM_030392949.1"/>
</dbReference>
<sequence length="949" mass="107457">MTSAQQLLRSQRDLLLNWTSDHPAPLLRWLRDDQVLSSAHYLSLLEKLPSNAVAQALETVCGTEESSQKFLQVLKEVQDYYCRDLQVWVERHCRNDAASKPAPTAVTVEEKKKGPIAKLFKGKSKGFTLTAEVKAKEELRPTRSVKLSNLRVPISAHKTTLLRRTEQLKCYSEGEGVASNSASHIEIRYTDLFVTEDDDLVDGSRHEYFDLASRRARIYVHQACQRIRPCHLLSPNETSGRPPKRVKVKGIAGIGKSVAVQRLMYEWAIGKNMREFTCVFDLRFRELNLIEAPLSLLELLGERFRYLKEALPDLFSSPSSLLFILDGLDEFKFPLDWNSPDKNIDVGSKVPVSELMVALIKGSLLPEASVILTTRPSTEAPKRFFQRCCVVLGFEESQVKEYTTKFYKDSEVAEKVYDYILNNDNLFVLSFIPLYCYIICTAMAEFFSAENQDVGDSKSLELNPPRTVSEVYFCYLFTAVKHHALKGSTGRSTPRSDVLSLARQHLTNLGKLAYESLLQKKIMFDRADLENYSVTPADIQSTFLCHILQPLKEETVEMFSFFHLTVQEHLAALYCAINVFSQEDIIQALDFWCFGQHPPSSTAVPLQNTNIGMDKLESLQMFTRFFMGMLRARLGGQLDGLVLSPMEQGEAIPARLGLWFQDQFKGRELENHAALNLLHCLMEFHMKETTGMAAPEIKKLNLFKMKLTVVDCAAMHYVLQFSPHKLQELNLGYSNIGNRGLNRLGPILHRCESLYLRYNCLDKQAAILESEVLKSNECQVKKLFMCGNNLGPEGVMELWNALEYNTTVEELYLDITGITERGTENIVNCLSKNTSLKTLTIVGNDIGQVGKRRLTELERCRPGLRIIANFVDDLGLLQAYLDWVEEIRADRDQMDSVKNADALQSVLKGLQVAGKQVERGEKAEKAKELQTEIVNLLKSSTDLSAGRET</sequence>
<dbReference type="AlphaFoldDB" id="A0A671Y296"/>
<keyword evidence="9" id="KW-1185">Reference proteome</keyword>
<reference evidence="8" key="3">
    <citation type="submission" date="2025-09" db="UniProtKB">
        <authorList>
            <consortium name="Ensembl"/>
        </authorList>
    </citation>
    <scope>IDENTIFICATION</scope>
</reference>
<dbReference type="InterPro" id="IPR032675">
    <property type="entry name" value="LRR_dom_sf"/>
</dbReference>
<dbReference type="Gene3D" id="1.10.533.10">
    <property type="entry name" value="Death Domain, Fas"/>
    <property type="match status" value="1"/>
</dbReference>
<dbReference type="SUPFAM" id="SSF52047">
    <property type="entry name" value="RNI-like"/>
    <property type="match status" value="1"/>
</dbReference>
<evidence type="ECO:0000256" key="2">
    <source>
        <dbReference type="ARBA" id="ARBA00022490"/>
    </source>
</evidence>
<dbReference type="Pfam" id="PF17776">
    <property type="entry name" value="NLRC4_HD2"/>
    <property type="match status" value="1"/>
</dbReference>
<keyword evidence="2" id="KW-0963">Cytoplasm</keyword>
<evidence type="ECO:0000256" key="4">
    <source>
        <dbReference type="ARBA" id="ARBA00022737"/>
    </source>
</evidence>
<organism evidence="8 9">
    <name type="scientific">Sparus aurata</name>
    <name type="common">Gilthead sea bream</name>
    <dbReference type="NCBI Taxonomy" id="8175"/>
    <lineage>
        <taxon>Eukaryota</taxon>
        <taxon>Metazoa</taxon>
        <taxon>Chordata</taxon>
        <taxon>Craniata</taxon>
        <taxon>Vertebrata</taxon>
        <taxon>Euteleostomi</taxon>
        <taxon>Actinopterygii</taxon>
        <taxon>Neopterygii</taxon>
        <taxon>Teleostei</taxon>
        <taxon>Neoteleostei</taxon>
        <taxon>Acanthomorphata</taxon>
        <taxon>Eupercaria</taxon>
        <taxon>Spariformes</taxon>
        <taxon>Sparidae</taxon>
        <taxon>Sparus</taxon>
    </lineage>
</organism>
<feature type="domain" description="NACHT" evidence="7">
    <location>
        <begin position="244"/>
        <end position="377"/>
    </location>
</feature>
<protein>
    <submittedName>
        <fullName evidence="8">NLR family CARD domain-containing protein 3-like</fullName>
    </submittedName>
</protein>
<comment type="subcellular location">
    <subcellularLocation>
        <location evidence="1">Cytoplasm</location>
    </subcellularLocation>
</comment>
<dbReference type="GO" id="GO:0005737">
    <property type="term" value="C:cytoplasm"/>
    <property type="evidence" value="ECO:0007669"/>
    <property type="project" value="UniProtKB-SubCell"/>
</dbReference>
<keyword evidence="3" id="KW-0433">Leucine-rich repeat</keyword>
<dbReference type="InterPro" id="IPR041267">
    <property type="entry name" value="NLRP_HD2"/>
</dbReference>
<dbReference type="GeneID" id="115566894"/>
<dbReference type="InterPro" id="IPR041075">
    <property type="entry name" value="NOD1/2_WH"/>
</dbReference>
<dbReference type="OMA" id="YIICTAM"/>
<dbReference type="Gene3D" id="3.40.50.300">
    <property type="entry name" value="P-loop containing nucleotide triphosphate hydrolases"/>
    <property type="match status" value="1"/>
</dbReference>
<keyword evidence="6" id="KW-0067">ATP-binding</keyword>
<keyword evidence="4" id="KW-0677">Repeat</keyword>
<evidence type="ECO:0000256" key="6">
    <source>
        <dbReference type="ARBA" id="ARBA00022840"/>
    </source>
</evidence>
<evidence type="ECO:0000313" key="8">
    <source>
        <dbReference type="Ensembl" id="ENSSAUP00010057664.1"/>
    </source>
</evidence>
<dbReference type="InterPro" id="IPR051261">
    <property type="entry name" value="NLR"/>
</dbReference>
<dbReference type="InterPro" id="IPR001611">
    <property type="entry name" value="Leu-rich_rpt"/>
</dbReference>
<dbReference type="SUPFAM" id="SSF52540">
    <property type="entry name" value="P-loop containing nucleoside triphosphate hydrolases"/>
    <property type="match status" value="1"/>
</dbReference>
<dbReference type="Gene3D" id="3.80.10.10">
    <property type="entry name" value="Ribonuclease Inhibitor"/>
    <property type="match status" value="1"/>
</dbReference>
<dbReference type="Proteomes" id="UP000472265">
    <property type="component" value="Chromosome 17"/>
</dbReference>
<reference evidence="8" key="1">
    <citation type="submission" date="2021-04" db="EMBL/GenBank/DDBJ databases">
        <authorList>
            <consortium name="Wellcome Sanger Institute Data Sharing"/>
        </authorList>
    </citation>
    <scope>NUCLEOTIDE SEQUENCE [LARGE SCALE GENOMIC DNA]</scope>
</reference>
<evidence type="ECO:0000256" key="1">
    <source>
        <dbReference type="ARBA" id="ARBA00004496"/>
    </source>
</evidence>
<evidence type="ECO:0000256" key="5">
    <source>
        <dbReference type="ARBA" id="ARBA00022741"/>
    </source>
</evidence>
<evidence type="ECO:0000256" key="3">
    <source>
        <dbReference type="ARBA" id="ARBA00022614"/>
    </source>
</evidence>
<dbReference type="PROSITE" id="PS50837">
    <property type="entry name" value="NACHT"/>
    <property type="match status" value="1"/>
</dbReference>
<evidence type="ECO:0000259" key="7">
    <source>
        <dbReference type="PROSITE" id="PS50837"/>
    </source>
</evidence>
<accession>A0A671Y296</accession>
<dbReference type="InterPro" id="IPR027417">
    <property type="entry name" value="P-loop_NTPase"/>
</dbReference>
<dbReference type="Pfam" id="PF13516">
    <property type="entry name" value="LRR_6"/>
    <property type="match status" value="1"/>
</dbReference>
<dbReference type="InParanoid" id="A0A671Y296"/>
<dbReference type="Pfam" id="PF05729">
    <property type="entry name" value="NACHT"/>
    <property type="match status" value="1"/>
</dbReference>
<dbReference type="GeneTree" id="ENSGT01150000286911"/>
<dbReference type="Pfam" id="PF17779">
    <property type="entry name" value="WHD_NOD2"/>
    <property type="match status" value="1"/>
</dbReference>
<dbReference type="InterPro" id="IPR007111">
    <property type="entry name" value="NACHT_NTPase"/>
</dbReference>
<reference evidence="8" key="2">
    <citation type="submission" date="2025-08" db="UniProtKB">
        <authorList>
            <consortium name="Ensembl"/>
        </authorList>
    </citation>
    <scope>IDENTIFICATION</scope>
</reference>
<dbReference type="GO" id="GO:0005524">
    <property type="term" value="F:ATP binding"/>
    <property type="evidence" value="ECO:0007669"/>
    <property type="project" value="UniProtKB-KW"/>
</dbReference>
<proteinExistence type="predicted"/>
<dbReference type="Ensembl" id="ENSSAUT00010060542.1">
    <property type="protein sequence ID" value="ENSSAUP00010057664.1"/>
    <property type="gene ID" value="ENSSAUG00010023577.1"/>
</dbReference>
<dbReference type="InterPro" id="IPR011029">
    <property type="entry name" value="DEATH-like_dom_sf"/>
</dbReference>